<protein>
    <recommendedName>
        <fullName evidence="2">DnaA N-terminal domain-containing protein</fullName>
    </recommendedName>
</protein>
<gene>
    <name evidence="1" type="ORF">GM50_20915</name>
</gene>
<evidence type="ECO:0000313" key="1">
    <source>
        <dbReference type="EMBL" id="KGA14008.1"/>
    </source>
</evidence>
<accession>A0A094S7Y3</accession>
<name>A0A094S7Y3_9ZZZZ</name>
<evidence type="ECO:0008006" key="2">
    <source>
        <dbReference type="Google" id="ProtNLM"/>
    </source>
</evidence>
<reference evidence="1" key="1">
    <citation type="submission" date="2014-05" db="EMBL/GenBank/DDBJ databases">
        <title>Key roles for freshwater Actinobacteria revealed by deep metagenomic sequencing.</title>
        <authorList>
            <person name="Ghai R."/>
            <person name="Mizuno C.M."/>
            <person name="Picazo A."/>
            <person name="Camacho A."/>
            <person name="Rodriguez-Valera F."/>
        </authorList>
    </citation>
    <scope>NUCLEOTIDE SEQUENCE</scope>
</reference>
<comment type="caution">
    <text evidence="1">The sequence shown here is derived from an EMBL/GenBank/DDBJ whole genome shotgun (WGS) entry which is preliminary data.</text>
</comment>
<sequence length="90" mass="10136">MATSLSLADVRARWNDVLDLVEKSDRITWMAFFDARLASLEDSVLTLDYSDSAKFGGAHGYSSTRVKQEELLLSAIKQVFNVDLEIRQIP</sequence>
<proteinExistence type="predicted"/>
<dbReference type="AlphaFoldDB" id="A0A094S7Y3"/>
<dbReference type="EMBL" id="JNSK01000145">
    <property type="protein sequence ID" value="KGA14008.1"/>
    <property type="molecule type" value="Genomic_DNA"/>
</dbReference>
<organism evidence="1">
    <name type="scientific">freshwater metagenome</name>
    <dbReference type="NCBI Taxonomy" id="449393"/>
    <lineage>
        <taxon>unclassified sequences</taxon>
        <taxon>metagenomes</taxon>
        <taxon>ecological metagenomes</taxon>
    </lineage>
</organism>